<protein>
    <submittedName>
        <fullName evidence="1">Uncharacterized protein</fullName>
    </submittedName>
</protein>
<organism evidence="1 2">
    <name type="scientific">Anopheles minimus</name>
    <dbReference type="NCBI Taxonomy" id="112268"/>
    <lineage>
        <taxon>Eukaryota</taxon>
        <taxon>Metazoa</taxon>
        <taxon>Ecdysozoa</taxon>
        <taxon>Arthropoda</taxon>
        <taxon>Hexapoda</taxon>
        <taxon>Insecta</taxon>
        <taxon>Pterygota</taxon>
        <taxon>Neoptera</taxon>
        <taxon>Endopterygota</taxon>
        <taxon>Diptera</taxon>
        <taxon>Nematocera</taxon>
        <taxon>Culicoidea</taxon>
        <taxon>Culicidae</taxon>
        <taxon>Anophelinae</taxon>
        <taxon>Anopheles</taxon>
    </lineage>
</organism>
<name>A0A182WM81_9DIPT</name>
<reference evidence="2" key="1">
    <citation type="submission" date="2013-03" db="EMBL/GenBank/DDBJ databases">
        <title>The Genome Sequence of Anopheles minimus MINIMUS1.</title>
        <authorList>
            <consortium name="The Broad Institute Genomics Platform"/>
            <person name="Neafsey D.E."/>
            <person name="Walton C."/>
            <person name="Walker B."/>
            <person name="Young S.K."/>
            <person name="Zeng Q."/>
            <person name="Gargeya S."/>
            <person name="Fitzgerald M."/>
            <person name="Haas B."/>
            <person name="Abouelleil A."/>
            <person name="Allen A.W."/>
            <person name="Alvarado L."/>
            <person name="Arachchi H.M."/>
            <person name="Berlin A.M."/>
            <person name="Chapman S.B."/>
            <person name="Gainer-Dewar J."/>
            <person name="Goldberg J."/>
            <person name="Griggs A."/>
            <person name="Gujja S."/>
            <person name="Hansen M."/>
            <person name="Howarth C."/>
            <person name="Imamovic A."/>
            <person name="Ireland A."/>
            <person name="Larimer J."/>
            <person name="McCowan C."/>
            <person name="Murphy C."/>
            <person name="Pearson M."/>
            <person name="Poon T.W."/>
            <person name="Priest M."/>
            <person name="Roberts A."/>
            <person name="Saif S."/>
            <person name="Shea T."/>
            <person name="Sisk P."/>
            <person name="Sykes S."/>
            <person name="Wortman J."/>
            <person name="Nusbaum C."/>
            <person name="Birren B."/>
        </authorList>
    </citation>
    <scope>NUCLEOTIDE SEQUENCE [LARGE SCALE GENOMIC DNA]</scope>
    <source>
        <strain evidence="2">MINIMUS1</strain>
    </source>
</reference>
<evidence type="ECO:0000313" key="2">
    <source>
        <dbReference type="Proteomes" id="UP000075920"/>
    </source>
</evidence>
<accession>A0A182WM81</accession>
<dbReference type="VEuPathDB" id="VectorBase:AMIN011512"/>
<proteinExistence type="predicted"/>
<reference evidence="1" key="2">
    <citation type="submission" date="2020-05" db="UniProtKB">
        <authorList>
            <consortium name="EnsemblMetazoa"/>
        </authorList>
    </citation>
    <scope>IDENTIFICATION</scope>
    <source>
        <strain evidence="1">MINIMUS1</strain>
    </source>
</reference>
<dbReference type="EnsemblMetazoa" id="AMIN011512-RA">
    <property type="protein sequence ID" value="AMIN011512-PA"/>
    <property type="gene ID" value="AMIN011512"/>
</dbReference>
<dbReference type="AlphaFoldDB" id="A0A182WM81"/>
<evidence type="ECO:0000313" key="1">
    <source>
        <dbReference type="EnsemblMetazoa" id="AMIN011512-PA"/>
    </source>
</evidence>
<keyword evidence="2" id="KW-1185">Reference proteome</keyword>
<sequence length="18" mass="2119">MKDLVLPTCKIQRTGRCR</sequence>
<dbReference type="Proteomes" id="UP000075920">
    <property type="component" value="Unassembled WGS sequence"/>
</dbReference>